<accession>A0ACB9P983</accession>
<keyword evidence="2" id="KW-1185">Reference proteome</keyword>
<name>A0ACB9P983_BAUVA</name>
<dbReference type="Proteomes" id="UP000828941">
    <property type="component" value="Chromosome 5"/>
</dbReference>
<gene>
    <name evidence="1" type="ORF">L6164_012199</name>
</gene>
<organism evidence="1 2">
    <name type="scientific">Bauhinia variegata</name>
    <name type="common">Purple orchid tree</name>
    <name type="synonym">Phanera variegata</name>
    <dbReference type="NCBI Taxonomy" id="167791"/>
    <lineage>
        <taxon>Eukaryota</taxon>
        <taxon>Viridiplantae</taxon>
        <taxon>Streptophyta</taxon>
        <taxon>Embryophyta</taxon>
        <taxon>Tracheophyta</taxon>
        <taxon>Spermatophyta</taxon>
        <taxon>Magnoliopsida</taxon>
        <taxon>eudicotyledons</taxon>
        <taxon>Gunneridae</taxon>
        <taxon>Pentapetalae</taxon>
        <taxon>rosids</taxon>
        <taxon>fabids</taxon>
        <taxon>Fabales</taxon>
        <taxon>Fabaceae</taxon>
        <taxon>Cercidoideae</taxon>
        <taxon>Cercideae</taxon>
        <taxon>Bauhiniinae</taxon>
        <taxon>Bauhinia</taxon>
    </lineage>
</organism>
<evidence type="ECO:0000313" key="1">
    <source>
        <dbReference type="EMBL" id="KAI4345030.1"/>
    </source>
</evidence>
<comment type="caution">
    <text evidence="1">The sequence shown here is derived from an EMBL/GenBank/DDBJ whole genome shotgun (WGS) entry which is preliminary data.</text>
</comment>
<protein>
    <submittedName>
        <fullName evidence="1">Uncharacterized protein</fullName>
    </submittedName>
</protein>
<sequence length="92" mass="10772">MDNVDDKYEEKSRKQFETTTTERLKNHPNGILETQFKKIIKYWKSDIVRVLYSSTSHSLSNSKHRAMQQCPHRVGRTSFAVIGKVPTTLLYK</sequence>
<evidence type="ECO:0000313" key="2">
    <source>
        <dbReference type="Proteomes" id="UP000828941"/>
    </source>
</evidence>
<dbReference type="EMBL" id="CM039430">
    <property type="protein sequence ID" value="KAI4345030.1"/>
    <property type="molecule type" value="Genomic_DNA"/>
</dbReference>
<proteinExistence type="predicted"/>
<reference evidence="1 2" key="1">
    <citation type="journal article" date="2022" name="DNA Res.">
        <title>Chromosomal-level genome assembly of the orchid tree Bauhinia variegata (Leguminosae; Cercidoideae) supports the allotetraploid origin hypothesis of Bauhinia.</title>
        <authorList>
            <person name="Zhong Y."/>
            <person name="Chen Y."/>
            <person name="Zheng D."/>
            <person name="Pang J."/>
            <person name="Liu Y."/>
            <person name="Luo S."/>
            <person name="Meng S."/>
            <person name="Qian L."/>
            <person name="Wei D."/>
            <person name="Dai S."/>
            <person name="Zhou R."/>
        </authorList>
    </citation>
    <scope>NUCLEOTIDE SEQUENCE [LARGE SCALE GENOMIC DNA]</scope>
    <source>
        <strain evidence="1">BV-YZ2020</strain>
    </source>
</reference>